<proteinExistence type="predicted"/>
<dbReference type="EMBL" id="CP015108">
    <property type="protein sequence ID" value="ARF13914.1"/>
    <property type="molecule type" value="Genomic_DNA"/>
</dbReference>
<dbReference type="Proteomes" id="UP000192486">
    <property type="component" value="Chromosome"/>
</dbReference>
<organism evidence="1 2">
    <name type="scientific">Sporosarcina ureae</name>
    <dbReference type="NCBI Taxonomy" id="1571"/>
    <lineage>
        <taxon>Bacteria</taxon>
        <taxon>Bacillati</taxon>
        <taxon>Bacillota</taxon>
        <taxon>Bacilli</taxon>
        <taxon>Bacillales</taxon>
        <taxon>Caryophanaceae</taxon>
        <taxon>Sporosarcina</taxon>
    </lineage>
</organism>
<accession>A0ABN4YLP9</accession>
<protein>
    <submittedName>
        <fullName evidence="1">Uncharacterized protein</fullName>
    </submittedName>
</protein>
<evidence type="ECO:0000313" key="2">
    <source>
        <dbReference type="Proteomes" id="UP000192486"/>
    </source>
</evidence>
<evidence type="ECO:0000313" key="1">
    <source>
        <dbReference type="EMBL" id="ARF13914.1"/>
    </source>
</evidence>
<gene>
    <name evidence="1" type="ORF">SporoS204_07000</name>
</gene>
<reference evidence="1 2" key="1">
    <citation type="submission" date="2016-04" db="EMBL/GenBank/DDBJ databases">
        <title>Comparative Genomics and Epigenetics of Sporosarcina ureae.</title>
        <authorList>
            <person name="Oliver A.S."/>
            <person name="Cooper K.K."/>
        </authorList>
    </citation>
    <scope>NUCLEOTIDE SEQUENCE [LARGE SCALE GENOMIC DNA]</scope>
    <source>
        <strain evidence="1 2">S204</strain>
    </source>
</reference>
<sequence length="73" mass="8085">MHNQTIDDFTNLLKDTLMSDRVSTHSTPLPILVENVKKQIAEDTSNDSAEKSKQLANLDKAYQIVVAELVGSN</sequence>
<dbReference type="RefSeq" id="WP_029054226.1">
    <property type="nucleotide sequence ID" value="NZ_CP015108.1"/>
</dbReference>
<keyword evidence="2" id="KW-1185">Reference proteome</keyword>
<name>A0ABN4YLP9_SPOUR</name>